<dbReference type="PATRIC" id="fig|243231.5.peg.465"/>
<name>Q74FY5_GEOSL</name>
<keyword evidence="1" id="KW-0732">Signal</keyword>
<evidence type="ECO:0000313" key="3">
    <source>
        <dbReference type="Proteomes" id="UP000000577"/>
    </source>
</evidence>
<dbReference type="Proteomes" id="UP000000577">
    <property type="component" value="Chromosome"/>
</dbReference>
<gene>
    <name evidence="2" type="ordered locus">GSU0467</name>
</gene>
<dbReference type="HOGENOM" id="CLU_949160_0_0_7"/>
<dbReference type="eggNOG" id="ENOG5030ENV">
    <property type="taxonomic scope" value="Bacteria"/>
</dbReference>
<evidence type="ECO:0000256" key="1">
    <source>
        <dbReference type="SAM" id="SignalP"/>
    </source>
</evidence>
<keyword evidence="3" id="KW-1185">Reference proteome</keyword>
<feature type="signal peptide" evidence="1">
    <location>
        <begin position="1"/>
        <end position="20"/>
    </location>
</feature>
<organism evidence="2 3">
    <name type="scientific">Geobacter sulfurreducens (strain ATCC 51573 / DSM 12127 / PCA)</name>
    <dbReference type="NCBI Taxonomy" id="243231"/>
    <lineage>
        <taxon>Bacteria</taxon>
        <taxon>Pseudomonadati</taxon>
        <taxon>Thermodesulfobacteriota</taxon>
        <taxon>Desulfuromonadia</taxon>
        <taxon>Geobacterales</taxon>
        <taxon>Geobacteraceae</taxon>
        <taxon>Geobacter</taxon>
    </lineage>
</organism>
<dbReference type="Pfam" id="PF13557">
    <property type="entry name" value="Phenol_MetA_deg"/>
    <property type="match status" value="1"/>
</dbReference>
<reference evidence="2 3" key="2">
    <citation type="journal article" date="2012" name="BMC Genomics">
        <title>Comparative genomic analysis of Geobacter sulfurreducens KN400, a strain with enhanced capacity for extracellular electron transfer and electricity production.</title>
        <authorList>
            <person name="Butler J.E."/>
            <person name="Young N.D."/>
            <person name="Aklujkar M."/>
            <person name="Lovley D.R."/>
        </authorList>
    </citation>
    <scope>NUCLEOTIDE SEQUENCE [LARGE SCALE GENOMIC DNA]</scope>
    <source>
        <strain evidence="3">ATCC 51573 / DSM 12127 / PCA</strain>
    </source>
</reference>
<protein>
    <recommendedName>
        <fullName evidence="4">Transporter</fullName>
    </recommendedName>
</protein>
<reference evidence="2 3" key="1">
    <citation type="journal article" date="2003" name="Science">
        <title>Genome of Geobacter sulfurreducens: metal reduction in subsurface environments.</title>
        <authorList>
            <person name="Methe B.A."/>
            <person name="Nelson K.E."/>
            <person name="Eisen J.A."/>
            <person name="Paulsen I.T."/>
            <person name="Nelson W."/>
            <person name="Heidelberg J.F."/>
            <person name="Wu D."/>
            <person name="Wu M."/>
            <person name="Ward N."/>
            <person name="Beanan M.J."/>
            <person name="Dodson R.J."/>
            <person name="Madupu R."/>
            <person name="Brinkac L.M."/>
            <person name="Daugherty S.C."/>
            <person name="DeBoy R.T."/>
            <person name="Durkin A.S."/>
            <person name="Gwinn M."/>
            <person name="Kolonay J.F."/>
            <person name="Sullivan S.A."/>
            <person name="Haft D.H."/>
            <person name="Selengut J."/>
            <person name="Davidsen T.M."/>
            <person name="Zafar N."/>
            <person name="White O."/>
            <person name="Tran B."/>
            <person name="Romero C."/>
            <person name="Forberger H.A."/>
            <person name="Weidman J."/>
            <person name="Khouri H."/>
            <person name="Feldblyum T.V."/>
            <person name="Utterback T.R."/>
            <person name="Van Aken S.E."/>
            <person name="Lovley D.R."/>
            <person name="Fraser C.M."/>
        </authorList>
    </citation>
    <scope>NUCLEOTIDE SEQUENCE [LARGE SCALE GENOMIC DNA]</scope>
    <source>
        <strain evidence="3">ATCC 51573 / DSM 12127 / PCA</strain>
    </source>
</reference>
<accession>Q74FY5</accession>
<dbReference type="AlphaFoldDB" id="Q74FY5"/>
<dbReference type="STRING" id="243231.GSU0467"/>
<dbReference type="InParanoid" id="Q74FY5"/>
<evidence type="ECO:0000313" key="2">
    <source>
        <dbReference type="EMBL" id="AAR33799.2"/>
    </source>
</evidence>
<dbReference type="OrthoDB" id="9784670at2"/>
<dbReference type="EMBL" id="AE017180">
    <property type="protein sequence ID" value="AAR33799.2"/>
    <property type="molecule type" value="Genomic_DNA"/>
</dbReference>
<evidence type="ECO:0008006" key="4">
    <source>
        <dbReference type="Google" id="ProtNLM"/>
    </source>
</evidence>
<feature type="chain" id="PRO_5004286400" description="Transporter" evidence="1">
    <location>
        <begin position="21"/>
        <end position="286"/>
    </location>
</feature>
<dbReference type="InterPro" id="IPR025737">
    <property type="entry name" value="FApF"/>
</dbReference>
<sequence length="286" mass="30021">MLPLFFACALLCLSWTAALASERRDVSVEGRWGAVGLGVDFATGDYGSGTRTDFISVPLIVDLYPTERLDLELVIPWVYQTNGDNAYGTVMPYRQGYARGAATAAGTRFQAGAGGNSGSTAGGSTGSANGLGDITLTAGYIIIPEGTVAPRVRPLLYLKFPTADEDKGLGTGKFDAGGGLSLDKWLGDWRPFGEAVWIVQGSSDLYATKDYLSYEAGLGRQFTPSLYAAILGRGATAPAEDSDAPFEGRLKGVYAFDSMALEGYVAAGLSDASPDFAAGLAVFYDF</sequence>
<proteinExistence type="predicted"/>
<dbReference type="EnsemblBacteria" id="AAR33799">
    <property type="protein sequence ID" value="AAR33799"/>
    <property type="gene ID" value="GSU0467"/>
</dbReference>
<dbReference type="KEGG" id="gsu:GSU0467"/>